<name>A0A6L5Z6Y3_9RHOB</name>
<reference evidence="1 2" key="1">
    <citation type="submission" date="2019-10" db="EMBL/GenBank/DDBJ databases">
        <title>Cognatihalovulum marinum gen. nov. sp. nov., a new member of the family Rhodobacteraceae isolated from deep seawater of the Northwest Indian Ocean.</title>
        <authorList>
            <person name="Ruan C."/>
            <person name="Wang J."/>
            <person name="Zheng X."/>
            <person name="Song L."/>
            <person name="Zhu Y."/>
            <person name="Huang Y."/>
            <person name="Lu Z."/>
            <person name="Du W."/>
            <person name="Huang L."/>
            <person name="Dai X."/>
        </authorList>
    </citation>
    <scope>NUCLEOTIDE SEQUENCE [LARGE SCALE GENOMIC DNA]</scope>
    <source>
        <strain evidence="1 2">2CG4</strain>
    </source>
</reference>
<keyword evidence="2" id="KW-1185">Reference proteome</keyword>
<comment type="caution">
    <text evidence="1">The sequence shown here is derived from an EMBL/GenBank/DDBJ whole genome shotgun (WGS) entry which is preliminary data.</text>
</comment>
<gene>
    <name evidence="1" type="ORF">GE300_20095</name>
</gene>
<accession>A0A6L5Z6Y3</accession>
<protein>
    <submittedName>
        <fullName evidence="1">Uncharacterized protein</fullName>
    </submittedName>
</protein>
<proteinExistence type="predicted"/>
<sequence length="92" mass="10631">MSTIYGHFVNLDERGDYYADVRDANENTVFEIRANDDGSIDLIEDGYMTHSQDLEGLEEYLKEMEIIPMEAELLDRDSFETRLDAMSAPEPF</sequence>
<evidence type="ECO:0000313" key="1">
    <source>
        <dbReference type="EMBL" id="MSU91880.1"/>
    </source>
</evidence>
<organism evidence="1 2">
    <name type="scientific">Halovulum marinum</name>
    <dbReference type="NCBI Taxonomy" id="2662447"/>
    <lineage>
        <taxon>Bacteria</taxon>
        <taxon>Pseudomonadati</taxon>
        <taxon>Pseudomonadota</taxon>
        <taxon>Alphaproteobacteria</taxon>
        <taxon>Rhodobacterales</taxon>
        <taxon>Paracoccaceae</taxon>
        <taxon>Halovulum</taxon>
    </lineage>
</organism>
<evidence type="ECO:0000313" key="2">
    <source>
        <dbReference type="Proteomes" id="UP000474957"/>
    </source>
</evidence>
<dbReference type="AlphaFoldDB" id="A0A6L5Z6Y3"/>
<dbReference type="RefSeq" id="WP_154449311.1">
    <property type="nucleotide sequence ID" value="NZ_WIND01000028.1"/>
</dbReference>
<dbReference type="Proteomes" id="UP000474957">
    <property type="component" value="Unassembled WGS sequence"/>
</dbReference>
<dbReference type="EMBL" id="WIND01000028">
    <property type="protein sequence ID" value="MSU91880.1"/>
    <property type="molecule type" value="Genomic_DNA"/>
</dbReference>